<dbReference type="GO" id="GO:0005737">
    <property type="term" value="C:cytoplasm"/>
    <property type="evidence" value="ECO:0007669"/>
    <property type="project" value="TreeGrafter"/>
</dbReference>
<dbReference type="GO" id="GO:0003755">
    <property type="term" value="F:peptidyl-prolyl cis-trans isomerase activity"/>
    <property type="evidence" value="ECO:0007669"/>
    <property type="project" value="InterPro"/>
</dbReference>
<evidence type="ECO:0000256" key="1">
    <source>
        <dbReference type="ARBA" id="ARBA00007365"/>
    </source>
</evidence>
<name>A0AAE0ARR7_9ROSI</name>
<comment type="caution">
    <text evidence="3">The sequence shown here is derived from an EMBL/GenBank/DDBJ whole genome shotgun (WGS) entry which is preliminary data.</text>
</comment>
<dbReference type="PANTHER" id="PTHR11071:SF561">
    <property type="entry name" value="PEPTIDYL-PROLYL CIS-TRANS ISOMERASE D-RELATED"/>
    <property type="match status" value="1"/>
</dbReference>
<gene>
    <name evidence="3" type="ORF">Dsin_009690</name>
</gene>
<dbReference type="Pfam" id="PF00160">
    <property type="entry name" value="Pro_isomerase"/>
    <property type="match status" value="1"/>
</dbReference>
<evidence type="ECO:0000259" key="2">
    <source>
        <dbReference type="Pfam" id="PF00160"/>
    </source>
</evidence>
<sequence>MNRHLGSGSSIARLLSNSCGAFMLKFAELIPYGVPLPWKDVFGQKDILVIRKSMALDIFIINGEMSLPADQPLVYYLLPGRIVMELFADITLITTENFRALSTREKKTGTKGKPLHYKVSTFHRVILG</sequence>
<dbReference type="Proteomes" id="UP001281410">
    <property type="component" value="Unassembled WGS sequence"/>
</dbReference>
<evidence type="ECO:0000313" key="4">
    <source>
        <dbReference type="Proteomes" id="UP001281410"/>
    </source>
</evidence>
<dbReference type="Gene3D" id="2.40.100.10">
    <property type="entry name" value="Cyclophilin-like"/>
    <property type="match status" value="1"/>
</dbReference>
<organism evidence="3 4">
    <name type="scientific">Dipteronia sinensis</name>
    <dbReference type="NCBI Taxonomy" id="43782"/>
    <lineage>
        <taxon>Eukaryota</taxon>
        <taxon>Viridiplantae</taxon>
        <taxon>Streptophyta</taxon>
        <taxon>Embryophyta</taxon>
        <taxon>Tracheophyta</taxon>
        <taxon>Spermatophyta</taxon>
        <taxon>Magnoliopsida</taxon>
        <taxon>eudicotyledons</taxon>
        <taxon>Gunneridae</taxon>
        <taxon>Pentapetalae</taxon>
        <taxon>rosids</taxon>
        <taxon>malvids</taxon>
        <taxon>Sapindales</taxon>
        <taxon>Sapindaceae</taxon>
        <taxon>Hippocastanoideae</taxon>
        <taxon>Acereae</taxon>
        <taxon>Dipteronia</taxon>
    </lineage>
</organism>
<evidence type="ECO:0000313" key="3">
    <source>
        <dbReference type="EMBL" id="KAK3222665.1"/>
    </source>
</evidence>
<dbReference type="InterPro" id="IPR029000">
    <property type="entry name" value="Cyclophilin-like_dom_sf"/>
</dbReference>
<dbReference type="InterPro" id="IPR002130">
    <property type="entry name" value="Cyclophilin-type_PPIase_dom"/>
</dbReference>
<dbReference type="SUPFAM" id="SSF50891">
    <property type="entry name" value="Cyclophilin-like"/>
    <property type="match status" value="1"/>
</dbReference>
<dbReference type="AlphaFoldDB" id="A0AAE0ARR7"/>
<keyword evidence="4" id="KW-1185">Reference proteome</keyword>
<dbReference type="EMBL" id="JANJYJ010000003">
    <property type="protein sequence ID" value="KAK3222665.1"/>
    <property type="molecule type" value="Genomic_DNA"/>
</dbReference>
<protein>
    <recommendedName>
        <fullName evidence="2">PPIase cyclophilin-type domain-containing protein</fullName>
    </recommendedName>
</protein>
<proteinExistence type="inferred from homology"/>
<dbReference type="PANTHER" id="PTHR11071">
    <property type="entry name" value="PEPTIDYL-PROLYL CIS-TRANS ISOMERASE"/>
    <property type="match status" value="1"/>
</dbReference>
<accession>A0AAE0ARR7</accession>
<feature type="domain" description="PPIase cyclophilin-type" evidence="2">
    <location>
        <begin position="79"/>
        <end position="126"/>
    </location>
</feature>
<comment type="similarity">
    <text evidence="1">Belongs to the cyclophilin-type PPIase family.</text>
</comment>
<dbReference type="GO" id="GO:0016018">
    <property type="term" value="F:cyclosporin A binding"/>
    <property type="evidence" value="ECO:0007669"/>
    <property type="project" value="TreeGrafter"/>
</dbReference>
<reference evidence="3" key="1">
    <citation type="journal article" date="2023" name="Plant J.">
        <title>Genome sequences and population genomics provide insights into the demographic history, inbreeding, and mutation load of two 'living fossil' tree species of Dipteronia.</title>
        <authorList>
            <person name="Feng Y."/>
            <person name="Comes H.P."/>
            <person name="Chen J."/>
            <person name="Zhu S."/>
            <person name="Lu R."/>
            <person name="Zhang X."/>
            <person name="Li P."/>
            <person name="Qiu J."/>
            <person name="Olsen K.M."/>
            <person name="Qiu Y."/>
        </authorList>
    </citation>
    <scope>NUCLEOTIDE SEQUENCE</scope>
    <source>
        <strain evidence="3">NBL</strain>
    </source>
</reference>
<dbReference type="GO" id="GO:0006457">
    <property type="term" value="P:protein folding"/>
    <property type="evidence" value="ECO:0007669"/>
    <property type="project" value="TreeGrafter"/>
</dbReference>